<feature type="region of interest" description="Disordered" evidence="1">
    <location>
        <begin position="59"/>
        <end position="78"/>
    </location>
</feature>
<keyword evidence="2" id="KW-0732">Signal</keyword>
<sequence length="298" mass="33237">MKTKRRFLSLLRFKLRSLLLFWPSSVILEEPVQVATIAADEPVSARITISEGITLATRRKSNRPDAHTVNRLSTTSPTHSHCLARSRLHLVTGTPAGTLLLSRRLHRLSSGRLSLSDGTALWVVLRPGRGRLARRMSPGGVDVSRRTIDENETQDKNKKTKSHFDSRVSVVLDARRVFLFTFIARRSFPLESLFIFSLDLSFPVGAHSSSTHCLCSFRRWSNRLCAVCSSAMRPPYLPSRCPLLPCPSATMQRPFLYEVEESPSTLYPSTVAHQAARPQRPSELASRSAQSAIHGQPG</sequence>
<feature type="region of interest" description="Disordered" evidence="1">
    <location>
        <begin position="270"/>
        <end position="298"/>
    </location>
</feature>
<gene>
    <name evidence="3" type="ORF">OE88DRAFT_831138</name>
</gene>
<evidence type="ECO:0000256" key="2">
    <source>
        <dbReference type="SAM" id="SignalP"/>
    </source>
</evidence>
<feature type="signal peptide" evidence="2">
    <location>
        <begin position="1"/>
        <end position="29"/>
    </location>
</feature>
<feature type="chain" id="PRO_5022973996" description="Secreted protein" evidence="2">
    <location>
        <begin position="30"/>
        <end position="298"/>
    </location>
</feature>
<keyword evidence="4" id="KW-1185">Reference proteome</keyword>
<evidence type="ECO:0000256" key="1">
    <source>
        <dbReference type="SAM" id="MobiDB-lite"/>
    </source>
</evidence>
<organism evidence="3 4">
    <name type="scientific">Heliocybe sulcata</name>
    <dbReference type="NCBI Taxonomy" id="5364"/>
    <lineage>
        <taxon>Eukaryota</taxon>
        <taxon>Fungi</taxon>
        <taxon>Dikarya</taxon>
        <taxon>Basidiomycota</taxon>
        <taxon>Agaricomycotina</taxon>
        <taxon>Agaricomycetes</taxon>
        <taxon>Gloeophyllales</taxon>
        <taxon>Gloeophyllaceae</taxon>
        <taxon>Heliocybe</taxon>
    </lineage>
</organism>
<evidence type="ECO:0008006" key="5">
    <source>
        <dbReference type="Google" id="ProtNLM"/>
    </source>
</evidence>
<name>A0A5C3MQY5_9AGAM</name>
<evidence type="ECO:0000313" key="4">
    <source>
        <dbReference type="Proteomes" id="UP000305948"/>
    </source>
</evidence>
<proteinExistence type="predicted"/>
<dbReference type="EMBL" id="ML213525">
    <property type="protein sequence ID" value="TFK47245.1"/>
    <property type="molecule type" value="Genomic_DNA"/>
</dbReference>
<protein>
    <recommendedName>
        <fullName evidence="5">Secreted protein</fullName>
    </recommendedName>
</protein>
<dbReference type="AlphaFoldDB" id="A0A5C3MQY5"/>
<dbReference type="Proteomes" id="UP000305948">
    <property type="component" value="Unassembled WGS sequence"/>
</dbReference>
<feature type="compositionally biased region" description="Polar residues" evidence="1">
    <location>
        <begin position="285"/>
        <end position="298"/>
    </location>
</feature>
<accession>A0A5C3MQY5</accession>
<reference evidence="3 4" key="1">
    <citation type="journal article" date="2019" name="Nat. Ecol. Evol.">
        <title>Megaphylogeny resolves global patterns of mushroom evolution.</title>
        <authorList>
            <person name="Varga T."/>
            <person name="Krizsan K."/>
            <person name="Foldi C."/>
            <person name="Dima B."/>
            <person name="Sanchez-Garcia M."/>
            <person name="Sanchez-Ramirez S."/>
            <person name="Szollosi G.J."/>
            <person name="Szarkandi J.G."/>
            <person name="Papp V."/>
            <person name="Albert L."/>
            <person name="Andreopoulos W."/>
            <person name="Angelini C."/>
            <person name="Antonin V."/>
            <person name="Barry K.W."/>
            <person name="Bougher N.L."/>
            <person name="Buchanan P."/>
            <person name="Buyck B."/>
            <person name="Bense V."/>
            <person name="Catcheside P."/>
            <person name="Chovatia M."/>
            <person name="Cooper J."/>
            <person name="Damon W."/>
            <person name="Desjardin D."/>
            <person name="Finy P."/>
            <person name="Geml J."/>
            <person name="Haridas S."/>
            <person name="Hughes K."/>
            <person name="Justo A."/>
            <person name="Karasinski D."/>
            <person name="Kautmanova I."/>
            <person name="Kiss B."/>
            <person name="Kocsube S."/>
            <person name="Kotiranta H."/>
            <person name="LaButti K.M."/>
            <person name="Lechner B.E."/>
            <person name="Liimatainen K."/>
            <person name="Lipzen A."/>
            <person name="Lukacs Z."/>
            <person name="Mihaltcheva S."/>
            <person name="Morgado L.N."/>
            <person name="Niskanen T."/>
            <person name="Noordeloos M.E."/>
            <person name="Ohm R.A."/>
            <person name="Ortiz-Santana B."/>
            <person name="Ovrebo C."/>
            <person name="Racz N."/>
            <person name="Riley R."/>
            <person name="Savchenko A."/>
            <person name="Shiryaev A."/>
            <person name="Soop K."/>
            <person name="Spirin V."/>
            <person name="Szebenyi C."/>
            <person name="Tomsovsky M."/>
            <person name="Tulloss R.E."/>
            <person name="Uehling J."/>
            <person name="Grigoriev I.V."/>
            <person name="Vagvolgyi C."/>
            <person name="Papp T."/>
            <person name="Martin F.M."/>
            <person name="Miettinen O."/>
            <person name="Hibbett D.S."/>
            <person name="Nagy L.G."/>
        </authorList>
    </citation>
    <scope>NUCLEOTIDE SEQUENCE [LARGE SCALE GENOMIC DNA]</scope>
    <source>
        <strain evidence="3 4">OMC1185</strain>
    </source>
</reference>
<evidence type="ECO:0000313" key="3">
    <source>
        <dbReference type="EMBL" id="TFK47245.1"/>
    </source>
</evidence>